<sequence>MSTLVPPPSAKRQRKLNSELQSQAAAWADPAKADAHLRGHAGGADQAKLVIQFRNANDNNAPLGPPINIPAGAGQRELALLVNQLRRQLRAQSKKKRHVVDDINEELPPSDDDDEDDEDLPYAFHVAIPSKDDAAQANAAVPENTRLTISSSIEQDVLASRPAAQLGWSTESLLDVVFEPQAVFRVRAVNRCSSSLTGHTSPILCSTFSPSGRLLLTGSGDRTARIWDLTSESPLHTLTGHGNWVLCAEWEPRERKAATGDMDGVVFVWDALDASYGRVGRKAWGARSGEAVQKEFEEAQAAAAAATSEDAKTEARKKMTVAERRAARHAAPGSFAFRGHSKWVTSLAWEPLHLLEDRNEHLTAYPRLASSSKDGTVRVWSLSPTRRCEAVLGGHTASVNVVRWGGEGLLYTASSDRSVRVWTPEGKTVRILQEHAHWVNTLALSTDYVLRTGPFDHLGEEGWERELGGGGVGAEPGSGVKGAKTEEEWESAARKRAKKRYVEATRAASSGGSGGDARDELLISGSDDHTLFLWPPQSASATNVSPTPKKPIARLTGHQQTVNHVAFSPSGTLLASASFDKSIKLWNARTGKFIATLRAHVGSVYRLTWSADSRLLVSASKDSTVKVWDVAKGKLKRDLSGHTDEVYCVDFAGDRVASGGRDRTLKIWRH</sequence>
<dbReference type="PROSITE" id="PS50082">
    <property type="entry name" value="WD_REPEATS_2"/>
    <property type="match status" value="7"/>
</dbReference>
<dbReference type="InterPro" id="IPR001632">
    <property type="entry name" value="WD40_G-protein_beta-like"/>
</dbReference>
<evidence type="ECO:0000256" key="2">
    <source>
        <dbReference type="ARBA" id="ARBA00022574"/>
    </source>
</evidence>
<dbReference type="GO" id="GO:0005730">
    <property type="term" value="C:nucleolus"/>
    <property type="evidence" value="ECO:0007669"/>
    <property type="project" value="UniProtKB-SubCell"/>
</dbReference>
<protein>
    <submittedName>
        <fullName evidence="7">Ribosome assembly</fullName>
    </submittedName>
</protein>
<feature type="repeat" description="WD" evidence="5">
    <location>
        <begin position="555"/>
        <end position="596"/>
    </location>
</feature>
<evidence type="ECO:0000256" key="1">
    <source>
        <dbReference type="ARBA" id="ARBA00004604"/>
    </source>
</evidence>
<feature type="repeat" description="WD" evidence="5">
    <location>
        <begin position="196"/>
        <end position="237"/>
    </location>
</feature>
<feature type="region of interest" description="Disordered" evidence="6">
    <location>
        <begin position="467"/>
        <end position="488"/>
    </location>
</feature>
<dbReference type="InterPro" id="IPR019775">
    <property type="entry name" value="WD40_repeat_CS"/>
</dbReference>
<feature type="repeat" description="WD" evidence="5">
    <location>
        <begin position="238"/>
        <end position="270"/>
    </location>
</feature>
<evidence type="ECO:0000313" key="8">
    <source>
        <dbReference type="Proteomes" id="UP001176521"/>
    </source>
</evidence>
<reference evidence="7" key="1">
    <citation type="journal article" date="2023" name="PhytoFront">
        <title>Draft Genome Resources of Seven Strains of Tilletia horrida, Causal Agent of Kernel Smut of Rice.</title>
        <authorList>
            <person name="Khanal S."/>
            <person name="Antony Babu S."/>
            <person name="Zhou X.G."/>
        </authorList>
    </citation>
    <scope>NUCLEOTIDE SEQUENCE</scope>
    <source>
        <strain evidence="7">TX3</strain>
    </source>
</reference>
<proteinExistence type="predicted"/>
<evidence type="ECO:0000256" key="6">
    <source>
        <dbReference type="SAM" id="MobiDB-lite"/>
    </source>
</evidence>
<dbReference type="Gene3D" id="2.130.10.10">
    <property type="entry name" value="YVTN repeat-like/Quinoprotein amine dehydrogenase"/>
    <property type="match status" value="1"/>
</dbReference>
<accession>A0AAN6G9U3</accession>
<feature type="region of interest" description="Disordered" evidence="6">
    <location>
        <begin position="1"/>
        <end position="40"/>
    </location>
</feature>
<dbReference type="CDD" id="cd00200">
    <property type="entry name" value="WD40"/>
    <property type="match status" value="1"/>
</dbReference>
<dbReference type="Pfam" id="PF00400">
    <property type="entry name" value="WD40"/>
    <property type="match status" value="7"/>
</dbReference>
<comment type="subcellular location">
    <subcellularLocation>
        <location evidence="1">Nucleus</location>
        <location evidence="1">Nucleolus</location>
    </subcellularLocation>
</comment>
<evidence type="ECO:0000256" key="3">
    <source>
        <dbReference type="ARBA" id="ARBA00022737"/>
    </source>
</evidence>
<dbReference type="InterPro" id="IPR036322">
    <property type="entry name" value="WD40_repeat_dom_sf"/>
</dbReference>
<comment type="caution">
    <text evidence="7">The sequence shown here is derived from an EMBL/GenBank/DDBJ whole genome shotgun (WGS) entry which is preliminary data.</text>
</comment>
<dbReference type="Proteomes" id="UP001176521">
    <property type="component" value="Unassembled WGS sequence"/>
</dbReference>
<dbReference type="PRINTS" id="PR00320">
    <property type="entry name" value="GPROTEINBRPT"/>
</dbReference>
<gene>
    <name evidence="7" type="primary">RSA4</name>
    <name evidence="7" type="ORF">OC842_005589</name>
</gene>
<dbReference type="PANTHER" id="PTHR19848:SF0">
    <property type="entry name" value="NOTCHLESS PROTEIN HOMOLOG 1"/>
    <property type="match status" value="1"/>
</dbReference>
<dbReference type="AlphaFoldDB" id="A0AAN6G9U3"/>
<keyword evidence="3" id="KW-0677">Repeat</keyword>
<dbReference type="InterPro" id="IPR015943">
    <property type="entry name" value="WD40/YVTN_repeat-like_dom_sf"/>
</dbReference>
<dbReference type="PANTHER" id="PTHR19848">
    <property type="entry name" value="WD40 REPEAT PROTEIN"/>
    <property type="match status" value="1"/>
</dbReference>
<evidence type="ECO:0000256" key="4">
    <source>
        <dbReference type="ARBA" id="ARBA00023242"/>
    </source>
</evidence>
<keyword evidence="8" id="KW-1185">Reference proteome</keyword>
<feature type="compositionally biased region" description="Acidic residues" evidence="6">
    <location>
        <begin position="102"/>
        <end position="117"/>
    </location>
</feature>
<feature type="repeat" description="WD" evidence="5">
    <location>
        <begin position="597"/>
        <end position="638"/>
    </location>
</feature>
<dbReference type="InterPro" id="IPR001680">
    <property type="entry name" value="WD40_rpt"/>
</dbReference>
<feature type="repeat" description="WD" evidence="5">
    <location>
        <begin position="639"/>
        <end position="670"/>
    </location>
</feature>
<feature type="repeat" description="WD" evidence="5">
    <location>
        <begin position="392"/>
        <end position="422"/>
    </location>
</feature>
<dbReference type="PROSITE" id="PS50294">
    <property type="entry name" value="WD_REPEATS_REGION"/>
    <property type="match status" value="6"/>
</dbReference>
<dbReference type="PROSITE" id="PS00678">
    <property type="entry name" value="WD_REPEATS_1"/>
    <property type="match status" value="3"/>
</dbReference>
<evidence type="ECO:0000313" key="7">
    <source>
        <dbReference type="EMBL" id="KAK0525181.1"/>
    </source>
</evidence>
<feature type="compositionally biased region" description="Gly residues" evidence="6">
    <location>
        <begin position="468"/>
        <end position="480"/>
    </location>
</feature>
<organism evidence="7 8">
    <name type="scientific">Tilletia horrida</name>
    <dbReference type="NCBI Taxonomy" id="155126"/>
    <lineage>
        <taxon>Eukaryota</taxon>
        <taxon>Fungi</taxon>
        <taxon>Dikarya</taxon>
        <taxon>Basidiomycota</taxon>
        <taxon>Ustilaginomycotina</taxon>
        <taxon>Exobasidiomycetes</taxon>
        <taxon>Tilletiales</taxon>
        <taxon>Tilletiaceae</taxon>
        <taxon>Tilletia</taxon>
    </lineage>
</organism>
<dbReference type="EMBL" id="JAPDMQ010000411">
    <property type="protein sequence ID" value="KAK0525181.1"/>
    <property type="molecule type" value="Genomic_DNA"/>
</dbReference>
<keyword evidence="4" id="KW-0539">Nucleus</keyword>
<keyword evidence="2 5" id="KW-0853">WD repeat</keyword>
<dbReference type="SMART" id="SM00320">
    <property type="entry name" value="WD40"/>
    <property type="match status" value="8"/>
</dbReference>
<feature type="repeat" description="WD" evidence="5">
    <location>
        <begin position="337"/>
        <end position="383"/>
    </location>
</feature>
<feature type="region of interest" description="Disordered" evidence="6">
    <location>
        <begin position="92"/>
        <end position="117"/>
    </location>
</feature>
<dbReference type="SUPFAM" id="SSF50978">
    <property type="entry name" value="WD40 repeat-like"/>
    <property type="match status" value="1"/>
</dbReference>
<evidence type="ECO:0000256" key="5">
    <source>
        <dbReference type="PROSITE-ProRule" id="PRU00221"/>
    </source>
</evidence>
<dbReference type="InterPro" id="IPR020472">
    <property type="entry name" value="WD40_PAC1"/>
</dbReference>
<dbReference type="GO" id="GO:0000027">
    <property type="term" value="P:ribosomal large subunit assembly"/>
    <property type="evidence" value="ECO:0007669"/>
    <property type="project" value="TreeGrafter"/>
</dbReference>
<dbReference type="PRINTS" id="PR00319">
    <property type="entry name" value="GPROTEINB"/>
</dbReference>
<name>A0AAN6G9U3_9BASI</name>